<dbReference type="Proteomes" id="UP001620645">
    <property type="component" value="Unassembled WGS sequence"/>
</dbReference>
<gene>
    <name evidence="1" type="ORF">niasHS_006213</name>
</gene>
<name>A0ABD2JSK1_HETSC</name>
<proteinExistence type="predicted"/>
<sequence length="95" mass="9759">MSFVFCLCPIPGGESSSGHPLLLVFASFALCSPKAADVLKFKREAAITGCGAGQFEYRGGCCTTCESDADCTGGKICLPILNLLGVSLCFAPCGN</sequence>
<evidence type="ECO:0000313" key="2">
    <source>
        <dbReference type="Proteomes" id="UP001620645"/>
    </source>
</evidence>
<keyword evidence="2" id="KW-1185">Reference proteome</keyword>
<dbReference type="AlphaFoldDB" id="A0ABD2JSK1"/>
<organism evidence="1 2">
    <name type="scientific">Heterodera schachtii</name>
    <name type="common">Sugarbeet cyst nematode worm</name>
    <name type="synonym">Tylenchus schachtii</name>
    <dbReference type="NCBI Taxonomy" id="97005"/>
    <lineage>
        <taxon>Eukaryota</taxon>
        <taxon>Metazoa</taxon>
        <taxon>Ecdysozoa</taxon>
        <taxon>Nematoda</taxon>
        <taxon>Chromadorea</taxon>
        <taxon>Rhabditida</taxon>
        <taxon>Tylenchina</taxon>
        <taxon>Tylenchomorpha</taxon>
        <taxon>Tylenchoidea</taxon>
        <taxon>Heteroderidae</taxon>
        <taxon>Heteroderinae</taxon>
        <taxon>Heterodera</taxon>
    </lineage>
</organism>
<dbReference type="EMBL" id="JBICCN010000108">
    <property type="protein sequence ID" value="KAL3093573.1"/>
    <property type="molecule type" value="Genomic_DNA"/>
</dbReference>
<accession>A0ABD2JSK1</accession>
<protein>
    <submittedName>
        <fullName evidence="1">Uncharacterized protein</fullName>
    </submittedName>
</protein>
<comment type="caution">
    <text evidence="1">The sequence shown here is derived from an EMBL/GenBank/DDBJ whole genome shotgun (WGS) entry which is preliminary data.</text>
</comment>
<reference evidence="1 2" key="1">
    <citation type="submission" date="2024-10" db="EMBL/GenBank/DDBJ databases">
        <authorList>
            <person name="Kim D."/>
        </authorList>
    </citation>
    <scope>NUCLEOTIDE SEQUENCE [LARGE SCALE GENOMIC DNA]</scope>
    <source>
        <strain evidence="1">Taebaek</strain>
    </source>
</reference>
<evidence type="ECO:0000313" key="1">
    <source>
        <dbReference type="EMBL" id="KAL3093573.1"/>
    </source>
</evidence>